<feature type="transmembrane region" description="Helical" evidence="1">
    <location>
        <begin position="84"/>
        <end position="102"/>
    </location>
</feature>
<dbReference type="EMBL" id="JAUKPO010000004">
    <property type="protein sequence ID" value="MDO1446646.1"/>
    <property type="molecule type" value="Genomic_DNA"/>
</dbReference>
<evidence type="ECO:0000313" key="2">
    <source>
        <dbReference type="EMBL" id="MDO1446646.1"/>
    </source>
</evidence>
<protein>
    <submittedName>
        <fullName evidence="2">DUF1493 family protein</fullName>
    </submittedName>
</protein>
<name>A0ABT8R3G0_9BACT</name>
<reference evidence="2" key="1">
    <citation type="submission" date="2023-07" db="EMBL/GenBank/DDBJ databases">
        <title>The genome sequence of Rhodocytophaga aerolata KACC 12507.</title>
        <authorList>
            <person name="Zhang X."/>
        </authorList>
    </citation>
    <scope>NUCLEOTIDE SEQUENCE</scope>
    <source>
        <strain evidence="2">KACC 12507</strain>
    </source>
</reference>
<keyword evidence="1" id="KW-0812">Transmembrane</keyword>
<organism evidence="2 3">
    <name type="scientific">Rhodocytophaga aerolata</name>
    <dbReference type="NCBI Taxonomy" id="455078"/>
    <lineage>
        <taxon>Bacteria</taxon>
        <taxon>Pseudomonadati</taxon>
        <taxon>Bacteroidota</taxon>
        <taxon>Cytophagia</taxon>
        <taxon>Cytophagales</taxon>
        <taxon>Rhodocytophagaceae</taxon>
        <taxon>Rhodocytophaga</taxon>
    </lineage>
</organism>
<accession>A0ABT8R3G0</accession>
<evidence type="ECO:0000256" key="1">
    <source>
        <dbReference type="SAM" id="Phobius"/>
    </source>
</evidence>
<evidence type="ECO:0000313" key="3">
    <source>
        <dbReference type="Proteomes" id="UP001168528"/>
    </source>
</evidence>
<sequence length="156" mass="17739">MEQSLHPIEFKELRKAYREVKGFLEQETAGQISSVKIDIEDDLQIAGDDTYELMEKFITVYRLEANGFDITQHFLSEGEQFNSGIALLQLISLPIILFIWLLKVLTFGKVDCTKVVVLPDANRNTAGLTFGDLVTWYIRGKYSLRKDVCFVLRGGA</sequence>
<dbReference type="RefSeq" id="WP_302037443.1">
    <property type="nucleotide sequence ID" value="NZ_JAUKPO010000004.1"/>
</dbReference>
<dbReference type="InterPro" id="IPR010862">
    <property type="entry name" value="DUF1493"/>
</dbReference>
<dbReference type="Proteomes" id="UP001168528">
    <property type="component" value="Unassembled WGS sequence"/>
</dbReference>
<proteinExistence type="predicted"/>
<comment type="caution">
    <text evidence="2">The sequence shown here is derived from an EMBL/GenBank/DDBJ whole genome shotgun (WGS) entry which is preliminary data.</text>
</comment>
<keyword evidence="1" id="KW-1133">Transmembrane helix</keyword>
<gene>
    <name evidence="2" type="ORF">Q0590_10315</name>
</gene>
<keyword evidence="3" id="KW-1185">Reference proteome</keyword>
<dbReference type="Pfam" id="PF07377">
    <property type="entry name" value="DUF1493"/>
    <property type="match status" value="1"/>
</dbReference>
<keyword evidence="1" id="KW-0472">Membrane</keyword>